<reference evidence="1 2" key="1">
    <citation type="journal article" date="2018" name="Front. Plant Sci.">
        <title>Red Clover (Trifolium pratense) and Zigzag Clover (T. medium) - A Picture of Genomic Similarities and Differences.</title>
        <authorList>
            <person name="Dluhosova J."/>
            <person name="Istvanek J."/>
            <person name="Nedelnik J."/>
            <person name="Repkova J."/>
        </authorList>
    </citation>
    <scope>NUCLEOTIDE SEQUENCE [LARGE SCALE GENOMIC DNA]</scope>
    <source>
        <strain evidence="2">cv. 10/8</strain>
        <tissue evidence="1">Leaf</tissue>
    </source>
</reference>
<accession>A0A392TV22</accession>
<feature type="non-terminal residue" evidence="1">
    <location>
        <position position="84"/>
    </location>
</feature>
<organism evidence="1 2">
    <name type="scientific">Trifolium medium</name>
    <dbReference type="NCBI Taxonomy" id="97028"/>
    <lineage>
        <taxon>Eukaryota</taxon>
        <taxon>Viridiplantae</taxon>
        <taxon>Streptophyta</taxon>
        <taxon>Embryophyta</taxon>
        <taxon>Tracheophyta</taxon>
        <taxon>Spermatophyta</taxon>
        <taxon>Magnoliopsida</taxon>
        <taxon>eudicotyledons</taxon>
        <taxon>Gunneridae</taxon>
        <taxon>Pentapetalae</taxon>
        <taxon>rosids</taxon>
        <taxon>fabids</taxon>
        <taxon>Fabales</taxon>
        <taxon>Fabaceae</taxon>
        <taxon>Papilionoideae</taxon>
        <taxon>50 kb inversion clade</taxon>
        <taxon>NPAAA clade</taxon>
        <taxon>Hologalegina</taxon>
        <taxon>IRL clade</taxon>
        <taxon>Trifolieae</taxon>
        <taxon>Trifolium</taxon>
    </lineage>
</organism>
<comment type="caution">
    <text evidence="1">The sequence shown here is derived from an EMBL/GenBank/DDBJ whole genome shotgun (WGS) entry which is preliminary data.</text>
</comment>
<evidence type="ECO:0000313" key="1">
    <source>
        <dbReference type="EMBL" id="MCI64544.1"/>
    </source>
</evidence>
<name>A0A392TV22_9FABA</name>
<protein>
    <submittedName>
        <fullName evidence="1">1-phosphatidylinositol-3-phosphate 5-kinase-like protein</fullName>
    </submittedName>
</protein>
<sequence>PRRQPRRHDGGNRLGYAGGRKRLEIPIFKGDDAYGWFVRVECYFRLNEVCMQDKVDMVVLAMEEKALNWFQWWEEQTPLRNWEE</sequence>
<keyword evidence="1" id="KW-0808">Transferase</keyword>
<keyword evidence="1" id="KW-0418">Kinase</keyword>
<dbReference type="EMBL" id="LXQA010658389">
    <property type="protein sequence ID" value="MCI64544.1"/>
    <property type="molecule type" value="Genomic_DNA"/>
</dbReference>
<dbReference type="AlphaFoldDB" id="A0A392TV22"/>
<proteinExistence type="predicted"/>
<dbReference type="GO" id="GO:0016301">
    <property type="term" value="F:kinase activity"/>
    <property type="evidence" value="ECO:0007669"/>
    <property type="project" value="UniProtKB-KW"/>
</dbReference>
<feature type="non-terminal residue" evidence="1">
    <location>
        <position position="1"/>
    </location>
</feature>
<evidence type="ECO:0000313" key="2">
    <source>
        <dbReference type="Proteomes" id="UP000265520"/>
    </source>
</evidence>
<dbReference type="Proteomes" id="UP000265520">
    <property type="component" value="Unassembled WGS sequence"/>
</dbReference>
<keyword evidence="2" id="KW-1185">Reference proteome</keyword>